<dbReference type="InterPro" id="IPR013216">
    <property type="entry name" value="Methyltransf_11"/>
</dbReference>
<evidence type="ECO:0000313" key="3">
    <source>
        <dbReference type="Proteomes" id="UP000269115"/>
    </source>
</evidence>
<keyword evidence="2" id="KW-0808">Transferase</keyword>
<dbReference type="CDD" id="cd02440">
    <property type="entry name" value="AdoMet_MTases"/>
    <property type="match status" value="1"/>
</dbReference>
<sequence>MNHKGMALASKYCQGRGLEIGAAAHNAFYLPDCINLAPCDGEAFLYPQDLEDYTHYKQEQANYHAEPARVDALGDFLDIPFADQTFDYLITSHVIEHVPNLLAAYVESSRVVKDGGVFFCIFPNRNAEPTDRIRALTTLEQMIDAYEKRVDMSTIDAHLWRGHHLVFSLQSMLRAVNLINNVGLGHWLVESVEQTDSKVGNGHTVVLRKQVGLANLMIKDGAQLNHEIGTRLRAQDLTGALHLVKVALSFDFFNAYHLYLAFALSCQLDNAREGLEFLRQALIIDPENEEYRQLFVQFTGGPFINPVP</sequence>
<evidence type="ECO:0000313" key="2">
    <source>
        <dbReference type="EMBL" id="ROQ48705.1"/>
    </source>
</evidence>
<dbReference type="GO" id="GO:0032259">
    <property type="term" value="P:methylation"/>
    <property type="evidence" value="ECO:0007669"/>
    <property type="project" value="UniProtKB-KW"/>
</dbReference>
<feature type="domain" description="Methyltransferase type 11" evidence="1">
    <location>
        <begin position="58"/>
        <end position="120"/>
    </location>
</feature>
<dbReference type="InterPro" id="IPR029063">
    <property type="entry name" value="SAM-dependent_MTases_sf"/>
</dbReference>
<keyword evidence="2" id="KW-0489">Methyltransferase</keyword>
<dbReference type="SUPFAM" id="SSF53335">
    <property type="entry name" value="S-adenosyl-L-methionine-dependent methyltransferases"/>
    <property type="match status" value="1"/>
</dbReference>
<dbReference type="Gene3D" id="3.40.50.150">
    <property type="entry name" value="Vaccinia Virus protein VP39"/>
    <property type="match status" value="1"/>
</dbReference>
<comment type="caution">
    <text evidence="2">The sequence shown here is derived from an EMBL/GenBank/DDBJ whole genome shotgun (WGS) entry which is preliminary data.</text>
</comment>
<dbReference type="Pfam" id="PF08241">
    <property type="entry name" value="Methyltransf_11"/>
    <property type="match status" value="1"/>
</dbReference>
<evidence type="ECO:0000259" key="1">
    <source>
        <dbReference type="Pfam" id="PF08241"/>
    </source>
</evidence>
<dbReference type="EMBL" id="RJUR01000014">
    <property type="protein sequence ID" value="ROQ48705.1"/>
    <property type="molecule type" value="Genomic_DNA"/>
</dbReference>
<name>A0A9X8HJ30_PSEPU</name>
<gene>
    <name evidence="2" type="ORF">EDF85_3006</name>
</gene>
<dbReference type="SUPFAM" id="SSF48439">
    <property type="entry name" value="Protein prenylyltransferase"/>
    <property type="match status" value="1"/>
</dbReference>
<proteinExistence type="predicted"/>
<dbReference type="GO" id="GO:0008757">
    <property type="term" value="F:S-adenosylmethionine-dependent methyltransferase activity"/>
    <property type="evidence" value="ECO:0007669"/>
    <property type="project" value="InterPro"/>
</dbReference>
<accession>A0A9X8HJ30</accession>
<dbReference type="RefSeq" id="WP_231390587.1">
    <property type="nucleotide sequence ID" value="NZ_RJUR01000014.1"/>
</dbReference>
<protein>
    <submittedName>
        <fullName evidence="2">Methyltransferase family protein</fullName>
    </submittedName>
</protein>
<dbReference type="AlphaFoldDB" id="A0A9X8HJ30"/>
<reference evidence="2 3" key="1">
    <citation type="submission" date="2018-11" db="EMBL/GenBank/DDBJ databases">
        <title>Genomic analyses of the natural microbiome of Caenorhabditis elegans.</title>
        <authorList>
            <person name="Samuel B."/>
        </authorList>
    </citation>
    <scope>NUCLEOTIDE SEQUENCE [LARGE SCALE GENOMIC DNA]</scope>
    <source>
        <strain evidence="2 3">BIGb0473</strain>
    </source>
</reference>
<dbReference type="Proteomes" id="UP000269115">
    <property type="component" value="Unassembled WGS sequence"/>
</dbReference>
<organism evidence="2 3">
    <name type="scientific">Pseudomonas putida</name>
    <name type="common">Arthrobacter siderocapsulatus</name>
    <dbReference type="NCBI Taxonomy" id="303"/>
    <lineage>
        <taxon>Bacteria</taxon>
        <taxon>Pseudomonadati</taxon>
        <taxon>Pseudomonadota</taxon>
        <taxon>Gammaproteobacteria</taxon>
        <taxon>Pseudomonadales</taxon>
        <taxon>Pseudomonadaceae</taxon>
        <taxon>Pseudomonas</taxon>
    </lineage>
</organism>